<organism evidence="1 2">
    <name type="scientific">Teladorsagia circumcincta</name>
    <name type="common">Brown stomach worm</name>
    <name type="synonym">Ostertagia circumcincta</name>
    <dbReference type="NCBI Taxonomy" id="45464"/>
    <lineage>
        <taxon>Eukaryota</taxon>
        <taxon>Metazoa</taxon>
        <taxon>Ecdysozoa</taxon>
        <taxon>Nematoda</taxon>
        <taxon>Chromadorea</taxon>
        <taxon>Rhabditida</taxon>
        <taxon>Rhabditina</taxon>
        <taxon>Rhabditomorpha</taxon>
        <taxon>Strongyloidea</taxon>
        <taxon>Trichostrongylidae</taxon>
        <taxon>Teladorsagia</taxon>
    </lineage>
</organism>
<dbReference type="AlphaFoldDB" id="A0A2G9URL3"/>
<evidence type="ECO:0000313" key="2">
    <source>
        <dbReference type="Proteomes" id="UP000230423"/>
    </source>
</evidence>
<keyword evidence="2" id="KW-1185">Reference proteome</keyword>
<sequence length="69" mass="7757">MTRPCKSGAYSVDEAPIYGRVKKEDCEISPKGMLVCSCFTDFCSTDLQKMKVHVPTQKKSDSKMESVFE</sequence>
<dbReference type="Proteomes" id="UP000230423">
    <property type="component" value="Unassembled WGS sequence"/>
</dbReference>
<proteinExistence type="predicted"/>
<dbReference type="OrthoDB" id="10584487at2759"/>
<evidence type="ECO:0000313" key="1">
    <source>
        <dbReference type="EMBL" id="PIO72894.1"/>
    </source>
</evidence>
<accession>A0A2G9URL3</accession>
<reference evidence="1 2" key="1">
    <citation type="submission" date="2015-09" db="EMBL/GenBank/DDBJ databases">
        <title>Draft genome of the parasitic nematode Teladorsagia circumcincta isolate WARC Sus (inbred).</title>
        <authorList>
            <person name="Mitreva M."/>
        </authorList>
    </citation>
    <scope>NUCLEOTIDE SEQUENCE [LARGE SCALE GENOMIC DNA]</scope>
    <source>
        <strain evidence="1 2">S</strain>
    </source>
</reference>
<name>A0A2G9URL3_TELCI</name>
<gene>
    <name evidence="1" type="ORF">TELCIR_05148</name>
</gene>
<dbReference type="EMBL" id="KZ345571">
    <property type="protein sequence ID" value="PIO72894.1"/>
    <property type="molecule type" value="Genomic_DNA"/>
</dbReference>
<protein>
    <submittedName>
        <fullName evidence="1">Uncharacterized protein</fullName>
    </submittedName>
</protein>